<name>A0A1H7RUP9_AQUAM</name>
<dbReference type="Pfam" id="PF20420">
    <property type="entry name" value="DUF6702"/>
    <property type="match status" value="1"/>
</dbReference>
<dbReference type="STRING" id="1038014.SAMN04487910_2881"/>
<reference evidence="1 2" key="1">
    <citation type="submission" date="2016-10" db="EMBL/GenBank/DDBJ databases">
        <authorList>
            <person name="de Groot N.N."/>
        </authorList>
    </citation>
    <scope>NUCLEOTIDE SEQUENCE [LARGE SCALE GENOMIC DNA]</scope>
    <source>
        <strain evidence="1 2">DSM 25232</strain>
    </source>
</reference>
<evidence type="ECO:0000313" key="2">
    <source>
        <dbReference type="Proteomes" id="UP000198521"/>
    </source>
</evidence>
<dbReference type="RefSeq" id="WP_091409737.1">
    <property type="nucleotide sequence ID" value="NZ_FOAB01000005.1"/>
</dbReference>
<dbReference type="EMBL" id="FOAB01000005">
    <property type="protein sequence ID" value="SEL63952.1"/>
    <property type="molecule type" value="Genomic_DNA"/>
</dbReference>
<gene>
    <name evidence="1" type="ORF">SAMN04487910_2881</name>
</gene>
<dbReference type="AlphaFoldDB" id="A0A1H7RUP9"/>
<accession>A0A1H7RUP9</accession>
<dbReference type="OrthoDB" id="5735516at2"/>
<keyword evidence="2" id="KW-1185">Reference proteome</keyword>
<sequence length="172" mass="20175">MKFYQILLLGCLLLFSTSFSIPHPIKLTSSLIQTFPKDNILGVECRVFIDDFTFSMNDTFTKNFNASNLSKEDIEGIEDYFERYYKIFINDEIYTLTYASSEVFEKHNVLSIKFSNRIPVIKEGDQICIENTLFFEDFDFLQSNRMTVRIPPFISEDYFEITSLDKPITLNL</sequence>
<protein>
    <submittedName>
        <fullName evidence="1">Uncharacterized protein</fullName>
    </submittedName>
</protein>
<dbReference type="Proteomes" id="UP000198521">
    <property type="component" value="Unassembled WGS sequence"/>
</dbReference>
<organism evidence="1 2">
    <name type="scientific">Aquimarina amphilecti</name>
    <dbReference type="NCBI Taxonomy" id="1038014"/>
    <lineage>
        <taxon>Bacteria</taxon>
        <taxon>Pseudomonadati</taxon>
        <taxon>Bacteroidota</taxon>
        <taxon>Flavobacteriia</taxon>
        <taxon>Flavobacteriales</taxon>
        <taxon>Flavobacteriaceae</taxon>
        <taxon>Aquimarina</taxon>
    </lineage>
</organism>
<dbReference type="InterPro" id="IPR046525">
    <property type="entry name" value="DUF6702"/>
</dbReference>
<evidence type="ECO:0000313" key="1">
    <source>
        <dbReference type="EMBL" id="SEL63952.1"/>
    </source>
</evidence>
<proteinExistence type="predicted"/>